<comment type="caution">
    <text evidence="1">The sequence shown here is derived from an EMBL/GenBank/DDBJ whole genome shotgun (WGS) entry which is preliminary data.</text>
</comment>
<name>A0ABW0KNP6_9BACT</name>
<dbReference type="Proteomes" id="UP001596052">
    <property type="component" value="Unassembled WGS sequence"/>
</dbReference>
<organism evidence="1 2">
    <name type="scientific">Prosthecobacter fluviatilis</name>
    <dbReference type="NCBI Taxonomy" id="445931"/>
    <lineage>
        <taxon>Bacteria</taxon>
        <taxon>Pseudomonadati</taxon>
        <taxon>Verrucomicrobiota</taxon>
        <taxon>Verrucomicrobiia</taxon>
        <taxon>Verrucomicrobiales</taxon>
        <taxon>Verrucomicrobiaceae</taxon>
        <taxon>Prosthecobacter</taxon>
    </lineage>
</organism>
<dbReference type="EMBL" id="JBHSMQ010000003">
    <property type="protein sequence ID" value="MFC5455030.1"/>
    <property type="molecule type" value="Genomic_DNA"/>
</dbReference>
<evidence type="ECO:0000313" key="2">
    <source>
        <dbReference type="Proteomes" id="UP001596052"/>
    </source>
</evidence>
<proteinExistence type="predicted"/>
<evidence type="ECO:0000313" key="1">
    <source>
        <dbReference type="EMBL" id="MFC5455030.1"/>
    </source>
</evidence>
<protein>
    <submittedName>
        <fullName evidence="1">Uncharacterized protein</fullName>
    </submittedName>
</protein>
<sequence length="317" mass="35479">MKKPFSCHDLSKGGILITCSSHEGRCKGIVAALEKSPLSNAIVFHYDDVNDRREEHHSEMIRALEFQGAKVNELIFTESCAVQSLHNNMGALKKIISLNPSAPILLDITVFTKRHLLMMLRWLDDNGCWDRLFIAYTEPDEYDVSEYVPLSFGLKSIEQIPGFSACPDMSRPTHLMLFLGYEGDRALAAYEHVQPMCLSIAIPYPPYKPKWSGRTEQLNKELLALVGGNSLIRVDAVDPAGTVDAMNKTFGDPKVRSEYSRIVCPIGTKPQTFGMYCYIRECEDPPAVLYPAPLRHNHGFFSHGIGPSWTLKGGETE</sequence>
<accession>A0ABW0KNP6</accession>
<reference evidence="2" key="1">
    <citation type="journal article" date="2019" name="Int. J. Syst. Evol. Microbiol.">
        <title>The Global Catalogue of Microorganisms (GCM) 10K type strain sequencing project: providing services to taxonomists for standard genome sequencing and annotation.</title>
        <authorList>
            <consortium name="The Broad Institute Genomics Platform"/>
            <consortium name="The Broad Institute Genome Sequencing Center for Infectious Disease"/>
            <person name="Wu L."/>
            <person name="Ma J."/>
        </authorList>
    </citation>
    <scope>NUCLEOTIDE SEQUENCE [LARGE SCALE GENOMIC DNA]</scope>
    <source>
        <strain evidence="2">CGMCC 4.1469</strain>
    </source>
</reference>
<gene>
    <name evidence="1" type="ORF">ACFQDI_09210</name>
</gene>
<keyword evidence="2" id="KW-1185">Reference proteome</keyword>
<dbReference type="RefSeq" id="WP_377165712.1">
    <property type="nucleotide sequence ID" value="NZ_JBHSMQ010000003.1"/>
</dbReference>